<feature type="domain" description="O-GlcNAc transferase C-terminal" evidence="6">
    <location>
        <begin position="86"/>
        <end position="279"/>
    </location>
</feature>
<dbReference type="GO" id="GO:0016757">
    <property type="term" value="F:glycosyltransferase activity"/>
    <property type="evidence" value="ECO:0007669"/>
    <property type="project" value="UniProtKB-KW"/>
</dbReference>
<accession>A0A975PM35</accession>
<dbReference type="KEGG" id="sual:KDD17_13920"/>
<dbReference type="Proteomes" id="UP000683291">
    <property type="component" value="Chromosome 1"/>
</dbReference>
<evidence type="ECO:0000313" key="7">
    <source>
        <dbReference type="EMBL" id="QUJ76011.1"/>
    </source>
</evidence>
<dbReference type="Gene3D" id="3.40.50.11380">
    <property type="match status" value="1"/>
</dbReference>
<proteinExistence type="predicted"/>
<keyword evidence="3" id="KW-0808">Transferase</keyword>
<name>A0A975PM35_9RHOB</name>
<dbReference type="RefSeq" id="WP_212704209.1">
    <property type="nucleotide sequence ID" value="NZ_CP073581.1"/>
</dbReference>
<dbReference type="PANTHER" id="PTHR44835">
    <property type="entry name" value="UDP-N-ACETYLGLUCOSAMINE--PEPTIDE N-ACETYLGLUCOSAMINYLTRANSFERASE SPINDLY-RELATED"/>
    <property type="match status" value="1"/>
</dbReference>
<protein>
    <recommendedName>
        <fullName evidence="6">O-GlcNAc transferase C-terminal domain-containing protein</fullName>
    </recommendedName>
</protein>
<dbReference type="Pfam" id="PF13844">
    <property type="entry name" value="Glyco_transf_41"/>
    <property type="match status" value="1"/>
</dbReference>
<dbReference type="AlphaFoldDB" id="A0A975PM35"/>
<evidence type="ECO:0000313" key="8">
    <source>
        <dbReference type="Proteomes" id="UP000683291"/>
    </source>
</evidence>
<evidence type="ECO:0000256" key="1">
    <source>
        <dbReference type="ARBA" id="ARBA00004922"/>
    </source>
</evidence>
<keyword evidence="8" id="KW-1185">Reference proteome</keyword>
<dbReference type="SUPFAM" id="SSF53756">
    <property type="entry name" value="UDP-Glycosyltransferase/glycogen phosphorylase"/>
    <property type="match status" value="1"/>
</dbReference>
<organism evidence="7 8">
    <name type="scientific">Sulfitobacter albidus</name>
    <dbReference type="NCBI Taxonomy" id="2829501"/>
    <lineage>
        <taxon>Bacteria</taxon>
        <taxon>Pseudomonadati</taxon>
        <taxon>Pseudomonadota</taxon>
        <taxon>Alphaproteobacteria</taxon>
        <taxon>Rhodobacterales</taxon>
        <taxon>Roseobacteraceae</taxon>
        <taxon>Sulfitobacter</taxon>
    </lineage>
</organism>
<dbReference type="PANTHER" id="PTHR44835:SF1">
    <property type="entry name" value="PROTEIN O-GLCNAC TRANSFERASE"/>
    <property type="match status" value="1"/>
</dbReference>
<evidence type="ECO:0000256" key="4">
    <source>
        <dbReference type="ARBA" id="ARBA00022737"/>
    </source>
</evidence>
<dbReference type="EMBL" id="CP073581">
    <property type="protein sequence ID" value="QUJ76011.1"/>
    <property type="molecule type" value="Genomic_DNA"/>
</dbReference>
<comment type="pathway">
    <text evidence="1">Protein modification; protein glycosylation.</text>
</comment>
<evidence type="ECO:0000259" key="6">
    <source>
        <dbReference type="Pfam" id="PF13844"/>
    </source>
</evidence>
<dbReference type="InterPro" id="IPR051939">
    <property type="entry name" value="Glycosyltr_41/O-GlcNAc_trsf"/>
</dbReference>
<keyword evidence="5" id="KW-0802">TPR repeat</keyword>
<keyword evidence="2" id="KW-0328">Glycosyltransferase</keyword>
<evidence type="ECO:0000256" key="2">
    <source>
        <dbReference type="ARBA" id="ARBA00022676"/>
    </source>
</evidence>
<evidence type="ECO:0000256" key="5">
    <source>
        <dbReference type="ARBA" id="ARBA00022803"/>
    </source>
</evidence>
<dbReference type="Gene3D" id="3.40.50.2000">
    <property type="entry name" value="Glycogen Phosphorylase B"/>
    <property type="match status" value="1"/>
</dbReference>
<dbReference type="InterPro" id="IPR029489">
    <property type="entry name" value="OGT/SEC/SPY_C"/>
</dbReference>
<reference evidence="7" key="1">
    <citation type="submission" date="2021-04" db="EMBL/GenBank/DDBJ databases">
        <title>Complete genome sequence for Sulfitobacter sp. strain JK7-1.</title>
        <authorList>
            <person name="Park S.-J."/>
        </authorList>
    </citation>
    <scope>NUCLEOTIDE SEQUENCE</scope>
    <source>
        <strain evidence="7">JK7-1</strain>
    </source>
</reference>
<evidence type="ECO:0000256" key="3">
    <source>
        <dbReference type="ARBA" id="ARBA00022679"/>
    </source>
</evidence>
<gene>
    <name evidence="7" type="ORF">KDD17_13920</name>
</gene>
<sequence>MFLYANATTFGLHDLERALYHRVAPIQMSLNSHLPISPGFPSFDYFVTGRSDDPNAEVNDAHHPETLLRVEGPVINFLHSLKPKKLAGFNRATLGLAEDDVVLMNGGSSQKLRYEGLRTMLRALKAVPNGKLLLAPYNPGWAARSHAFVFNRQLAEAAREVGVAMDRIVVLGELSVPEAEAAIALSDIYLSSFPHGGATMTHLALIYGTPPVVLRREFTRSIDQFLVSTLGFKQLLANTPDDYVALVRDLAADTARRKALSDEIRQAAKNPPFVASTEFSASMQQVVDTALDEKYARLTAPPPGAS</sequence>
<keyword evidence="4" id="KW-0677">Repeat</keyword>